<dbReference type="GO" id="GO:0006508">
    <property type="term" value="P:proteolysis"/>
    <property type="evidence" value="ECO:0007669"/>
    <property type="project" value="UniProtKB-KW"/>
</dbReference>
<feature type="domain" description="Penicillin-binding protein transpeptidase" evidence="15">
    <location>
        <begin position="264"/>
        <end position="611"/>
    </location>
</feature>
<evidence type="ECO:0000256" key="8">
    <source>
        <dbReference type="ARBA" id="ARBA00022801"/>
    </source>
</evidence>
<keyword evidence="7" id="KW-0812">Transmembrane</keyword>
<dbReference type="InterPro" id="IPR001460">
    <property type="entry name" value="PCN-bd_Tpept"/>
</dbReference>
<evidence type="ECO:0000256" key="6">
    <source>
        <dbReference type="ARBA" id="ARBA00022670"/>
    </source>
</evidence>
<dbReference type="Pfam" id="PF00905">
    <property type="entry name" value="Transpeptidase"/>
    <property type="match status" value="1"/>
</dbReference>
<accession>A0A5J6MEM1</accession>
<keyword evidence="4" id="KW-0997">Cell inner membrane</keyword>
<evidence type="ECO:0000256" key="5">
    <source>
        <dbReference type="ARBA" id="ARBA00022645"/>
    </source>
</evidence>
<dbReference type="GO" id="GO:0005886">
    <property type="term" value="C:plasma membrane"/>
    <property type="evidence" value="ECO:0007669"/>
    <property type="project" value="UniProtKB-SubCell"/>
</dbReference>
<keyword evidence="6" id="KW-0645">Protease</keyword>
<evidence type="ECO:0000256" key="9">
    <source>
        <dbReference type="ARBA" id="ARBA00022960"/>
    </source>
</evidence>
<dbReference type="SUPFAM" id="SSF56601">
    <property type="entry name" value="beta-lactamase/transpeptidase-like"/>
    <property type="match status" value="1"/>
</dbReference>
<proteinExistence type="predicted"/>
<dbReference type="InterPro" id="IPR017790">
    <property type="entry name" value="Penicillin-binding_protein_2"/>
</dbReference>
<keyword evidence="11" id="KW-1133">Transmembrane helix</keyword>
<dbReference type="Gene3D" id="3.40.710.10">
    <property type="entry name" value="DD-peptidase/beta-lactamase superfamily"/>
    <property type="match status" value="1"/>
</dbReference>
<gene>
    <name evidence="17" type="ORF">FRZ44_12030</name>
</gene>
<evidence type="ECO:0000256" key="13">
    <source>
        <dbReference type="ARBA" id="ARBA00023316"/>
    </source>
</evidence>
<keyword evidence="9" id="KW-0133">Cell shape</keyword>
<dbReference type="AlphaFoldDB" id="A0A5J6MEM1"/>
<evidence type="ECO:0000313" key="18">
    <source>
        <dbReference type="Proteomes" id="UP000326202"/>
    </source>
</evidence>
<comment type="subcellular location">
    <subcellularLocation>
        <location evidence="2">Cell membrane</location>
    </subcellularLocation>
    <subcellularLocation>
        <location evidence="1">Membrane</location>
        <topology evidence="1">Single-pass membrane protein</topology>
    </subcellularLocation>
</comment>
<evidence type="ECO:0000256" key="4">
    <source>
        <dbReference type="ARBA" id="ARBA00022519"/>
    </source>
</evidence>
<keyword evidence="17" id="KW-0808">Transferase</keyword>
<dbReference type="GO" id="GO:0016740">
    <property type="term" value="F:transferase activity"/>
    <property type="evidence" value="ECO:0007669"/>
    <property type="project" value="UniProtKB-KW"/>
</dbReference>
<dbReference type="GO" id="GO:0008658">
    <property type="term" value="F:penicillin binding"/>
    <property type="evidence" value="ECO:0007669"/>
    <property type="project" value="InterPro"/>
</dbReference>
<keyword evidence="5" id="KW-0121">Carboxypeptidase</keyword>
<keyword evidence="12" id="KW-0472">Membrane</keyword>
<dbReference type="InterPro" id="IPR050515">
    <property type="entry name" value="Beta-lactam/transpept"/>
</dbReference>
<dbReference type="GO" id="GO:0071555">
    <property type="term" value="P:cell wall organization"/>
    <property type="evidence" value="ECO:0007669"/>
    <property type="project" value="UniProtKB-KW"/>
</dbReference>
<evidence type="ECO:0000259" key="16">
    <source>
        <dbReference type="Pfam" id="PF03717"/>
    </source>
</evidence>
<dbReference type="PANTHER" id="PTHR30627:SF2">
    <property type="entry name" value="PEPTIDOGLYCAN D,D-TRANSPEPTIDASE MRDA"/>
    <property type="match status" value="1"/>
</dbReference>
<dbReference type="OrthoDB" id="9766847at2"/>
<dbReference type="Gene3D" id="3.90.1310.10">
    <property type="entry name" value="Penicillin-binding protein 2a (Domain 2)"/>
    <property type="match status" value="1"/>
</dbReference>
<evidence type="ECO:0000256" key="12">
    <source>
        <dbReference type="ARBA" id="ARBA00023136"/>
    </source>
</evidence>
<name>A0A5J6MEM1_9PROT</name>
<evidence type="ECO:0000256" key="10">
    <source>
        <dbReference type="ARBA" id="ARBA00022984"/>
    </source>
</evidence>
<evidence type="ECO:0000256" key="7">
    <source>
        <dbReference type="ARBA" id="ARBA00022692"/>
    </source>
</evidence>
<dbReference type="Gene3D" id="3.30.1390.30">
    <property type="entry name" value="Penicillin-binding protein 2a, domain 3"/>
    <property type="match status" value="1"/>
</dbReference>
<feature type="domain" description="Penicillin-binding protein dimerisation" evidence="16">
    <location>
        <begin position="61"/>
        <end position="230"/>
    </location>
</feature>
<dbReference type="SUPFAM" id="SSF56519">
    <property type="entry name" value="Penicillin binding protein dimerisation domain"/>
    <property type="match status" value="1"/>
</dbReference>
<evidence type="ECO:0000256" key="1">
    <source>
        <dbReference type="ARBA" id="ARBA00004167"/>
    </source>
</evidence>
<dbReference type="InterPro" id="IPR036138">
    <property type="entry name" value="PBP_dimer_sf"/>
</dbReference>
<organism evidence="17 18">
    <name type="scientific">Hypericibacter terrae</name>
    <dbReference type="NCBI Taxonomy" id="2602015"/>
    <lineage>
        <taxon>Bacteria</taxon>
        <taxon>Pseudomonadati</taxon>
        <taxon>Pseudomonadota</taxon>
        <taxon>Alphaproteobacteria</taxon>
        <taxon>Rhodospirillales</taxon>
        <taxon>Dongiaceae</taxon>
        <taxon>Hypericibacter</taxon>
    </lineage>
</organism>
<evidence type="ECO:0000256" key="11">
    <source>
        <dbReference type="ARBA" id="ARBA00022989"/>
    </source>
</evidence>
<dbReference type="InterPro" id="IPR005311">
    <property type="entry name" value="PBP_dimer"/>
</dbReference>
<keyword evidence="8" id="KW-0378">Hydrolase</keyword>
<sequence length="636" mass="68519">MTVQSGQQLYRTFTRRAAMLGGAQLVLLGSLAGRMYYLQVVESDRYKLLAEENRISLRLLAPRRGRILDRFGQPLATNDQNYRIVLTPEQTEDLEGTLQSLETIVSISDSERARIMKEVARSRAFVPVTVKENLDWPLVAQVEVNTPDLPGVSIEVEQSRNYPYGGTVSHVLGYVGVVAEAELTGDPLLELPGFRVGKSGIEKQYDSDLRGSAGNSQVEVNAVGRVIRELSRDEGVPGKDLVTTLDMGLQTFAQQTLSAQLSAAAVCLDIMTGEVLALASTPSYDPTAFDRGLTSAEWQALTTDPLRPLSNKALNGTYAPGSTFKTVVAMAAMEQGIGPDHTVFCNGVTALGSARFHCWKKQGHGTLDMIGGIRHSCDCYFYDLARRIGIDPIAEMAHRFGLGQVTGIDMPSEKPGLIPDRAWKQATMGDIWHPGESLVAGIGQGFITTTPLQLAVLTARLASGGYAIKPKLHRDMVFAGDGGAALREGGSGTVLKPPFPSLGVSAEHLAVVLEGMNQVSNAPNGTAYRARITIPGMELAGKTGTAQVRRITMTERNAGVRKNEDLPWVQRDHALFIGFAPVHAPRYAIAVVSEHGGGGSVVCGPIARDILIEAQTRDPARRRPADQMAQNNETPA</sequence>
<dbReference type="KEGG" id="htq:FRZ44_12030"/>
<evidence type="ECO:0000256" key="2">
    <source>
        <dbReference type="ARBA" id="ARBA00004236"/>
    </source>
</evidence>
<evidence type="ECO:0000259" key="15">
    <source>
        <dbReference type="Pfam" id="PF00905"/>
    </source>
</evidence>
<protein>
    <submittedName>
        <fullName evidence="17">Peptidoglycan glycosyltransferase</fullName>
    </submittedName>
</protein>
<evidence type="ECO:0000313" key="17">
    <source>
        <dbReference type="EMBL" id="QEX15914.1"/>
    </source>
</evidence>
<dbReference type="RefSeq" id="WP_151176329.1">
    <property type="nucleotide sequence ID" value="NZ_CP042906.1"/>
</dbReference>
<keyword evidence="18" id="KW-1185">Reference proteome</keyword>
<dbReference type="GO" id="GO:0009252">
    <property type="term" value="P:peptidoglycan biosynthetic process"/>
    <property type="evidence" value="ECO:0007669"/>
    <property type="project" value="UniProtKB-KW"/>
</dbReference>
<keyword evidence="13" id="KW-0961">Cell wall biogenesis/degradation</keyword>
<dbReference type="GO" id="GO:0009002">
    <property type="term" value="F:serine-type D-Ala-D-Ala carboxypeptidase activity"/>
    <property type="evidence" value="ECO:0007669"/>
    <property type="project" value="InterPro"/>
</dbReference>
<feature type="compositionally biased region" description="Basic and acidic residues" evidence="14">
    <location>
        <begin position="615"/>
        <end position="625"/>
    </location>
</feature>
<dbReference type="Pfam" id="PF03717">
    <property type="entry name" value="PBP_dimer"/>
    <property type="match status" value="1"/>
</dbReference>
<reference evidence="17 18" key="1">
    <citation type="submission" date="2019-08" db="EMBL/GenBank/DDBJ databases">
        <title>Hyperibacter terrae gen. nov., sp. nov. and Hyperibacter viscosus sp. nov., two new members in the family Rhodospirillaceae isolated from the rhizosphere of Hypericum perforatum.</title>
        <authorList>
            <person name="Noviana Z."/>
        </authorList>
    </citation>
    <scope>NUCLEOTIDE SEQUENCE [LARGE SCALE GENOMIC DNA]</scope>
    <source>
        <strain evidence="17 18">R5913</strain>
    </source>
</reference>
<keyword evidence="10" id="KW-0573">Peptidoglycan synthesis</keyword>
<evidence type="ECO:0000256" key="14">
    <source>
        <dbReference type="SAM" id="MobiDB-lite"/>
    </source>
</evidence>
<dbReference type="InterPro" id="IPR012338">
    <property type="entry name" value="Beta-lactam/transpept-like"/>
</dbReference>
<keyword evidence="3" id="KW-1003">Cell membrane</keyword>
<dbReference type="EMBL" id="CP042906">
    <property type="protein sequence ID" value="QEX15914.1"/>
    <property type="molecule type" value="Genomic_DNA"/>
</dbReference>
<dbReference type="PANTHER" id="PTHR30627">
    <property type="entry name" value="PEPTIDOGLYCAN D,D-TRANSPEPTIDASE"/>
    <property type="match status" value="1"/>
</dbReference>
<dbReference type="NCBIfam" id="TIGR03423">
    <property type="entry name" value="pbp2_mrdA"/>
    <property type="match status" value="1"/>
</dbReference>
<dbReference type="Proteomes" id="UP000326202">
    <property type="component" value="Chromosome"/>
</dbReference>
<dbReference type="GO" id="GO:0008360">
    <property type="term" value="P:regulation of cell shape"/>
    <property type="evidence" value="ECO:0007669"/>
    <property type="project" value="UniProtKB-KW"/>
</dbReference>
<evidence type="ECO:0000256" key="3">
    <source>
        <dbReference type="ARBA" id="ARBA00022475"/>
    </source>
</evidence>
<feature type="region of interest" description="Disordered" evidence="14">
    <location>
        <begin position="615"/>
        <end position="636"/>
    </location>
</feature>
<dbReference type="GO" id="GO:0071972">
    <property type="term" value="F:peptidoglycan L,D-transpeptidase activity"/>
    <property type="evidence" value="ECO:0007669"/>
    <property type="project" value="TreeGrafter"/>
</dbReference>